<dbReference type="EMBL" id="GL537258">
    <property type="protein sequence ID" value="EFQ86742.1"/>
    <property type="molecule type" value="Genomic_DNA"/>
</dbReference>
<dbReference type="Proteomes" id="UP000001067">
    <property type="component" value="Unassembled WGS sequence"/>
</dbReference>
<proteinExistence type="predicted"/>
<keyword evidence="3" id="KW-1185">Reference proteome</keyword>
<name>E3S5K7_PYRTT</name>
<keyword evidence="1" id="KW-1133">Transmembrane helix</keyword>
<gene>
    <name evidence="2" type="ORF">PTT_17924</name>
</gene>
<feature type="transmembrane region" description="Helical" evidence="1">
    <location>
        <begin position="27"/>
        <end position="49"/>
    </location>
</feature>
<protein>
    <submittedName>
        <fullName evidence="2">Uncharacterized protein</fullName>
    </submittedName>
</protein>
<evidence type="ECO:0000256" key="1">
    <source>
        <dbReference type="SAM" id="Phobius"/>
    </source>
</evidence>
<sequence>MALHKITTFGAEYRNYRSKRRKASKTFGAYYSISGILRQIIWALVLILVV</sequence>
<dbReference type="AlphaFoldDB" id="E3S5K7"/>
<evidence type="ECO:0000313" key="3">
    <source>
        <dbReference type="Proteomes" id="UP000001067"/>
    </source>
</evidence>
<organism evidence="3">
    <name type="scientific">Pyrenophora teres f. teres (strain 0-1)</name>
    <name type="common">Barley net blotch fungus</name>
    <name type="synonym">Drechslera teres f. teres</name>
    <dbReference type="NCBI Taxonomy" id="861557"/>
    <lineage>
        <taxon>Eukaryota</taxon>
        <taxon>Fungi</taxon>
        <taxon>Dikarya</taxon>
        <taxon>Ascomycota</taxon>
        <taxon>Pezizomycotina</taxon>
        <taxon>Dothideomycetes</taxon>
        <taxon>Pleosporomycetidae</taxon>
        <taxon>Pleosporales</taxon>
        <taxon>Pleosporineae</taxon>
        <taxon>Pleosporaceae</taxon>
        <taxon>Pyrenophora</taxon>
    </lineage>
</organism>
<dbReference type="KEGG" id="pte:PTT_17924"/>
<evidence type="ECO:0000313" key="2">
    <source>
        <dbReference type="EMBL" id="EFQ86742.1"/>
    </source>
</evidence>
<keyword evidence="1" id="KW-0812">Transmembrane</keyword>
<accession>E3S5K7</accession>
<keyword evidence="1" id="KW-0472">Membrane</keyword>
<dbReference type="HOGENOM" id="CLU_3125718_0_0_1"/>
<reference evidence="2 3" key="1">
    <citation type="journal article" date="2010" name="Genome Biol.">
        <title>A first genome assembly of the barley fungal pathogen Pyrenophora teres f. teres.</title>
        <authorList>
            <person name="Ellwood S.R."/>
            <person name="Liu Z."/>
            <person name="Syme R.A."/>
            <person name="Lai Z."/>
            <person name="Hane J.K."/>
            <person name="Keiper F."/>
            <person name="Moffat C.S."/>
            <person name="Oliver R.P."/>
            <person name="Friesen T.L."/>
        </authorList>
    </citation>
    <scope>NUCLEOTIDE SEQUENCE [LARGE SCALE GENOMIC DNA]</scope>
    <source>
        <strain evidence="2 3">0-1</strain>
    </source>
</reference>